<comment type="caution">
    <text evidence="2">The sequence shown here is derived from an EMBL/GenBank/DDBJ whole genome shotgun (WGS) entry which is preliminary data.</text>
</comment>
<dbReference type="InterPro" id="IPR003615">
    <property type="entry name" value="HNH_nuc"/>
</dbReference>
<name>A0ABX2LFG7_9EURY</name>
<sequence length="184" mass="21779">MSSDRQRKLNKRMDDLFPQEQSDLCRVCNEPVVDGRWNYCSERCREIANAVQRMFLWDSVREQILERDDYTCQECGLSKDMWWRAYHQTKERIKERAPHPGQQANPDFDAWRERRRTLTDRYGVDSPNGSFHVDHITRIADGGHPFDESNLRTLCEHCHKRKTADENSARDLAPDVTLADYMES</sequence>
<keyword evidence="3" id="KW-1185">Reference proteome</keyword>
<keyword evidence="2" id="KW-0378">Hydrolase</keyword>
<evidence type="ECO:0000313" key="2">
    <source>
        <dbReference type="EMBL" id="NUC74994.1"/>
    </source>
</evidence>
<gene>
    <name evidence="2" type="ORF">HTZ84_22275</name>
</gene>
<reference evidence="2 3" key="1">
    <citation type="submission" date="2020-06" db="EMBL/GenBank/DDBJ databases">
        <title>Haloterrigena sp. nov., an extremely halophilic archaeon isolated from a saline sediment.</title>
        <authorList>
            <person name="Liu B.-B."/>
        </authorList>
    </citation>
    <scope>NUCLEOTIDE SEQUENCE [LARGE SCALE GENOMIC DNA]</scope>
    <source>
        <strain evidence="2 3">SYSU A558-1</strain>
    </source>
</reference>
<feature type="domain" description="HNH nuclease" evidence="1">
    <location>
        <begin position="109"/>
        <end position="160"/>
    </location>
</feature>
<keyword evidence="2" id="KW-0255">Endonuclease</keyword>
<dbReference type="GO" id="GO:0004519">
    <property type="term" value="F:endonuclease activity"/>
    <property type="evidence" value="ECO:0007669"/>
    <property type="project" value="UniProtKB-KW"/>
</dbReference>
<organism evidence="2 3">
    <name type="scientific">Haloterrigena gelatinilytica</name>
    <dbReference type="NCBI Taxonomy" id="2741724"/>
    <lineage>
        <taxon>Archaea</taxon>
        <taxon>Methanobacteriati</taxon>
        <taxon>Methanobacteriota</taxon>
        <taxon>Stenosarchaea group</taxon>
        <taxon>Halobacteria</taxon>
        <taxon>Halobacteriales</taxon>
        <taxon>Natrialbaceae</taxon>
        <taxon>Haloterrigena</taxon>
    </lineage>
</organism>
<evidence type="ECO:0000313" key="3">
    <source>
        <dbReference type="Proteomes" id="UP001016761"/>
    </source>
</evidence>
<dbReference type="Proteomes" id="UP001016761">
    <property type="component" value="Unassembled WGS sequence"/>
</dbReference>
<protein>
    <submittedName>
        <fullName evidence="2">HNH endonuclease</fullName>
    </submittedName>
</protein>
<dbReference type="Gene3D" id="1.10.30.50">
    <property type="match status" value="1"/>
</dbReference>
<dbReference type="InterPro" id="IPR002711">
    <property type="entry name" value="HNH"/>
</dbReference>
<keyword evidence="2" id="KW-0540">Nuclease</keyword>
<dbReference type="EMBL" id="JABUQZ010000003">
    <property type="protein sequence ID" value="NUC74994.1"/>
    <property type="molecule type" value="Genomic_DNA"/>
</dbReference>
<dbReference type="RefSeq" id="WP_174682832.1">
    <property type="nucleotide sequence ID" value="NZ_JABUQZ010000003.1"/>
</dbReference>
<dbReference type="Pfam" id="PF01844">
    <property type="entry name" value="HNH"/>
    <property type="match status" value="1"/>
</dbReference>
<accession>A0ABX2LFG7</accession>
<proteinExistence type="predicted"/>
<evidence type="ECO:0000259" key="1">
    <source>
        <dbReference type="SMART" id="SM00507"/>
    </source>
</evidence>
<dbReference type="SMART" id="SM00507">
    <property type="entry name" value="HNHc"/>
    <property type="match status" value="1"/>
</dbReference>
<dbReference type="CDD" id="cd00085">
    <property type="entry name" value="HNHc"/>
    <property type="match status" value="1"/>
</dbReference>